<evidence type="ECO:0000256" key="7">
    <source>
        <dbReference type="ARBA" id="ARBA00023136"/>
    </source>
</evidence>
<dbReference type="GO" id="GO:0008305">
    <property type="term" value="C:integrin complex"/>
    <property type="evidence" value="ECO:0007669"/>
    <property type="project" value="TreeGrafter"/>
</dbReference>
<keyword evidence="7 12" id="KW-0472">Membrane</keyword>
<evidence type="ECO:0000313" key="13">
    <source>
        <dbReference type="EMBL" id="CAD7640546.1"/>
    </source>
</evidence>
<dbReference type="GO" id="GO:0009897">
    <property type="term" value="C:external side of plasma membrane"/>
    <property type="evidence" value="ECO:0007669"/>
    <property type="project" value="TreeGrafter"/>
</dbReference>
<dbReference type="Gene3D" id="1.20.5.930">
    <property type="entry name" value="Bicelle-embedded integrin alpha(iib) transmembrane segment"/>
    <property type="match status" value="1"/>
</dbReference>
<dbReference type="GO" id="GO:0007157">
    <property type="term" value="P:heterophilic cell-cell adhesion via plasma membrane cell adhesion molecules"/>
    <property type="evidence" value="ECO:0007669"/>
    <property type="project" value="UniProtKB-ARBA"/>
</dbReference>
<dbReference type="GO" id="GO:0005178">
    <property type="term" value="F:integrin binding"/>
    <property type="evidence" value="ECO:0007669"/>
    <property type="project" value="TreeGrafter"/>
</dbReference>
<evidence type="ECO:0000256" key="8">
    <source>
        <dbReference type="ARBA" id="ARBA00023157"/>
    </source>
</evidence>
<keyword evidence="9" id="KW-0675">Receptor</keyword>
<dbReference type="FunFam" id="1.20.5.930:FF:000001">
    <property type="entry name" value="Integrin subunit alpha V"/>
    <property type="match status" value="1"/>
</dbReference>
<dbReference type="PANTHER" id="PTHR23220">
    <property type="entry name" value="INTEGRIN ALPHA"/>
    <property type="match status" value="1"/>
</dbReference>
<dbReference type="AlphaFoldDB" id="A0A7R9LFG5"/>
<gene>
    <name evidence="13" type="ORF">ONB1V03_LOCUS2613</name>
</gene>
<dbReference type="GO" id="GO:0033627">
    <property type="term" value="P:cell adhesion mediated by integrin"/>
    <property type="evidence" value="ECO:0007669"/>
    <property type="project" value="TreeGrafter"/>
</dbReference>
<evidence type="ECO:0000256" key="4">
    <source>
        <dbReference type="ARBA" id="ARBA00022889"/>
    </source>
</evidence>
<comment type="subcellular location">
    <subcellularLocation>
        <location evidence="1">Membrane</location>
        <topology evidence="1">Single-pass type I membrane protein</topology>
    </subcellularLocation>
</comment>
<dbReference type="GO" id="GO:0007229">
    <property type="term" value="P:integrin-mediated signaling pathway"/>
    <property type="evidence" value="ECO:0007669"/>
    <property type="project" value="UniProtKB-KW"/>
</dbReference>
<keyword evidence="6" id="KW-0401">Integrin</keyword>
<evidence type="ECO:0000256" key="10">
    <source>
        <dbReference type="ARBA" id="ARBA00023180"/>
    </source>
</evidence>
<dbReference type="PANTHER" id="PTHR23220:SF133">
    <property type="entry name" value="INTEGRIN ALPHA-PS2"/>
    <property type="match status" value="1"/>
</dbReference>
<dbReference type="GO" id="GO:0007160">
    <property type="term" value="P:cell-matrix adhesion"/>
    <property type="evidence" value="ECO:0007669"/>
    <property type="project" value="TreeGrafter"/>
</dbReference>
<dbReference type="InterPro" id="IPR036322">
    <property type="entry name" value="WD40_repeat_dom_sf"/>
</dbReference>
<feature type="compositionally biased region" description="Basic and acidic residues" evidence="11">
    <location>
        <begin position="251"/>
        <end position="261"/>
    </location>
</feature>
<evidence type="ECO:0000256" key="9">
    <source>
        <dbReference type="ARBA" id="ARBA00023170"/>
    </source>
</evidence>
<dbReference type="InterPro" id="IPR018184">
    <property type="entry name" value="Integrin_alpha_C_CS"/>
</dbReference>
<evidence type="ECO:0000256" key="6">
    <source>
        <dbReference type="ARBA" id="ARBA00023037"/>
    </source>
</evidence>
<dbReference type="Pfam" id="PF21720">
    <property type="entry name" value="MIOS_WD40"/>
    <property type="match status" value="1"/>
</dbReference>
<dbReference type="Proteomes" id="UP000728032">
    <property type="component" value="Unassembled WGS sequence"/>
</dbReference>
<keyword evidence="4" id="KW-0130">Cell adhesion</keyword>
<feature type="transmembrane region" description="Helical" evidence="12">
    <location>
        <begin position="219"/>
        <end position="241"/>
    </location>
</feature>
<evidence type="ECO:0000256" key="2">
    <source>
        <dbReference type="ARBA" id="ARBA00008054"/>
    </source>
</evidence>
<evidence type="ECO:0000256" key="3">
    <source>
        <dbReference type="ARBA" id="ARBA00022692"/>
    </source>
</evidence>
<keyword evidence="8" id="KW-1015">Disulfide bond</keyword>
<reference evidence="13" key="1">
    <citation type="submission" date="2020-11" db="EMBL/GenBank/DDBJ databases">
        <authorList>
            <person name="Tran Van P."/>
        </authorList>
    </citation>
    <scope>NUCLEOTIDE SEQUENCE</scope>
</reference>
<dbReference type="OrthoDB" id="6631347at2759"/>
<feature type="region of interest" description="Disordered" evidence="11">
    <location>
        <begin position="250"/>
        <end position="276"/>
    </location>
</feature>
<dbReference type="EMBL" id="OC915462">
    <property type="protein sequence ID" value="CAD7640546.1"/>
    <property type="molecule type" value="Genomic_DNA"/>
</dbReference>
<organism evidence="13">
    <name type="scientific">Oppiella nova</name>
    <dbReference type="NCBI Taxonomy" id="334625"/>
    <lineage>
        <taxon>Eukaryota</taxon>
        <taxon>Metazoa</taxon>
        <taxon>Ecdysozoa</taxon>
        <taxon>Arthropoda</taxon>
        <taxon>Chelicerata</taxon>
        <taxon>Arachnida</taxon>
        <taxon>Acari</taxon>
        <taxon>Acariformes</taxon>
        <taxon>Sarcoptiformes</taxon>
        <taxon>Oribatida</taxon>
        <taxon>Brachypylina</taxon>
        <taxon>Oppioidea</taxon>
        <taxon>Oppiidae</taxon>
        <taxon>Oppiella</taxon>
    </lineage>
</organism>
<dbReference type="InterPro" id="IPR032695">
    <property type="entry name" value="Integrin_dom_sf"/>
</dbReference>
<accession>A0A7R9LFG5</accession>
<evidence type="ECO:0000256" key="5">
    <source>
        <dbReference type="ARBA" id="ARBA00022989"/>
    </source>
</evidence>
<evidence type="ECO:0000313" key="14">
    <source>
        <dbReference type="Proteomes" id="UP000728032"/>
    </source>
</evidence>
<evidence type="ECO:0000256" key="12">
    <source>
        <dbReference type="SAM" id="Phobius"/>
    </source>
</evidence>
<dbReference type="SUPFAM" id="SSF69179">
    <property type="entry name" value="Integrin domains"/>
    <property type="match status" value="1"/>
</dbReference>
<protein>
    <submittedName>
        <fullName evidence="13">Uncharacterized protein</fullName>
    </submittedName>
</protein>
<dbReference type="PROSITE" id="PS00242">
    <property type="entry name" value="INTEGRIN_ALPHA"/>
    <property type="match status" value="1"/>
</dbReference>
<keyword evidence="14" id="KW-1185">Reference proteome</keyword>
<keyword evidence="3 12" id="KW-0812">Transmembrane</keyword>
<dbReference type="Pfam" id="PF00357">
    <property type="entry name" value="Integrin_alpha"/>
    <property type="match status" value="1"/>
</dbReference>
<dbReference type="SUPFAM" id="SSF50978">
    <property type="entry name" value="WD40 repeat-like"/>
    <property type="match status" value="1"/>
</dbReference>
<keyword evidence="5 12" id="KW-1133">Transmembrane helix</keyword>
<name>A0A7R9LFG5_9ACAR</name>
<evidence type="ECO:0000256" key="11">
    <source>
        <dbReference type="SAM" id="MobiDB-lite"/>
    </source>
</evidence>
<proteinExistence type="inferred from homology"/>
<evidence type="ECO:0000256" key="1">
    <source>
        <dbReference type="ARBA" id="ARBA00004479"/>
    </source>
</evidence>
<dbReference type="EMBL" id="CAJPVJ010000637">
    <property type="protein sequence ID" value="CAG2163029.1"/>
    <property type="molecule type" value="Genomic_DNA"/>
</dbReference>
<sequence>MSFMKIDINWSPFPDRFITFGNDLKLFQCETFAKEVHKSFAGTQLSDTTSATIIATNSDVQFVKCIAINPKTIHLENDVLVATGQTSGKVLLTCFRYNPDNYGVVGREFVPKHPRQCNCLDWSETDPNMSCGTTNCTKIICTVYELDTNDTVLFTIRSRFWKENIELINLEEFQISSKLVALVTSLPYDVDHSLLLPYIQTVSTKIYVTGLDRTEPIPLWIIILAIVIGLLILGGLALALWKLGFFKRKRPPSDSADREPLQSRNGYHYRKGDTSL</sequence>
<dbReference type="Gene3D" id="2.60.40.1530">
    <property type="entry name" value="ntegrin, alpha v. Chain A, domain 4"/>
    <property type="match status" value="1"/>
</dbReference>
<comment type="similarity">
    <text evidence="2">Belongs to the integrin alpha chain family.</text>
</comment>
<keyword evidence="10" id="KW-0325">Glycoprotein</keyword>